<dbReference type="SMART" id="SM00062">
    <property type="entry name" value="PBPb"/>
    <property type="match status" value="1"/>
</dbReference>
<gene>
    <name evidence="7" type="ORF">KCV87_13100</name>
</gene>
<evidence type="ECO:0000313" key="8">
    <source>
        <dbReference type="Proteomes" id="UP000677152"/>
    </source>
</evidence>
<reference evidence="7" key="1">
    <citation type="submission" date="2021-04" db="EMBL/GenBank/DDBJ databases">
        <title>Genomic sequence of Actinosynnema pretiosum subsp. pretiosum ATCC 31280 (C-14919).</title>
        <authorList>
            <person name="Bai L."/>
            <person name="Wang X."/>
            <person name="Xiao Y."/>
        </authorList>
    </citation>
    <scope>NUCLEOTIDE SEQUENCE</scope>
    <source>
        <strain evidence="7">ATCC 31280</strain>
    </source>
</reference>
<feature type="domain" description="Solute-binding protein family 3/N-terminal" evidence="5">
    <location>
        <begin position="37"/>
        <end position="262"/>
    </location>
</feature>
<dbReference type="SUPFAM" id="SSF53850">
    <property type="entry name" value="Periplasmic binding protein-like II"/>
    <property type="match status" value="1"/>
</dbReference>
<dbReference type="GO" id="GO:0030288">
    <property type="term" value="C:outer membrane-bounded periplasmic space"/>
    <property type="evidence" value="ECO:0007669"/>
    <property type="project" value="TreeGrafter"/>
</dbReference>
<evidence type="ECO:0000256" key="1">
    <source>
        <dbReference type="ARBA" id="ARBA00010333"/>
    </source>
</evidence>
<keyword evidence="3 4" id="KW-0732">Signal</keyword>
<dbReference type="PROSITE" id="PS51257">
    <property type="entry name" value="PROKAR_LIPOPROTEIN"/>
    <property type="match status" value="1"/>
</dbReference>
<feature type="chain" id="PRO_5041387838" evidence="4">
    <location>
        <begin position="24"/>
        <end position="274"/>
    </location>
</feature>
<dbReference type="CDD" id="cd13690">
    <property type="entry name" value="PBP2_GluB"/>
    <property type="match status" value="1"/>
</dbReference>
<dbReference type="PANTHER" id="PTHR30085">
    <property type="entry name" value="AMINO ACID ABC TRANSPORTER PERMEASE"/>
    <property type="match status" value="1"/>
</dbReference>
<dbReference type="GO" id="GO:0016020">
    <property type="term" value="C:membrane"/>
    <property type="evidence" value="ECO:0007669"/>
    <property type="project" value="InterPro"/>
</dbReference>
<evidence type="ECO:0000313" key="7">
    <source>
        <dbReference type="EMBL" id="QUF06895.1"/>
    </source>
</evidence>
<dbReference type="Pfam" id="PF00497">
    <property type="entry name" value="SBP_bac_3"/>
    <property type="match status" value="1"/>
</dbReference>
<evidence type="ECO:0000259" key="5">
    <source>
        <dbReference type="SMART" id="SM00062"/>
    </source>
</evidence>
<dbReference type="Proteomes" id="UP000677152">
    <property type="component" value="Chromosome"/>
</dbReference>
<proteinExistence type="inferred from homology"/>
<dbReference type="InterPro" id="IPR001638">
    <property type="entry name" value="Solute-binding_3/MltF_N"/>
</dbReference>
<evidence type="ECO:0000256" key="2">
    <source>
        <dbReference type="ARBA" id="ARBA00022448"/>
    </source>
</evidence>
<feature type="signal peptide" evidence="4">
    <location>
        <begin position="1"/>
        <end position="23"/>
    </location>
</feature>
<dbReference type="InterPro" id="IPR051455">
    <property type="entry name" value="Bact_solute-bind_prot3"/>
</dbReference>
<dbReference type="AlphaFoldDB" id="A0AA45LCR0"/>
<name>A0AA45LCR0_9PSEU</name>
<feature type="domain" description="Ionotropic glutamate receptor C-terminal" evidence="6">
    <location>
        <begin position="37"/>
        <end position="253"/>
    </location>
</feature>
<dbReference type="GO" id="GO:0015276">
    <property type="term" value="F:ligand-gated monoatomic ion channel activity"/>
    <property type="evidence" value="ECO:0007669"/>
    <property type="project" value="InterPro"/>
</dbReference>
<dbReference type="PANTHER" id="PTHR30085:SF6">
    <property type="entry name" value="ABC TRANSPORTER GLUTAMINE-BINDING PROTEIN GLNH"/>
    <property type="match status" value="1"/>
</dbReference>
<evidence type="ECO:0000256" key="3">
    <source>
        <dbReference type="ARBA" id="ARBA00022729"/>
    </source>
</evidence>
<dbReference type="SMART" id="SM00079">
    <property type="entry name" value="PBPe"/>
    <property type="match status" value="1"/>
</dbReference>
<sequence length="274" mass="29412">MAALSKSSLVWATAAVLALTSCGADDDTVLGRAEQGRITIGVAHDQPGLGLRRQDGNLRGFDIDVARYVATELGVPESGITWVEAPPEDRERLLTSGEVDLVVNGYSITPKRREVIDFAGPYYTAGQDLLVLIDNQEITGPDSLSRGQRLCSVTGTTSAQYVKDTFAKNAKLVEQPRFSECVTALLAGEVDALTTDDVVLAGYAAQNPELLRVVGEPFSEEEYGIGLPKGEQETKDAVTAALRKMVDSGEWKRAQEVNVGGSDYRLPEPPQIAS</sequence>
<organism evidence="7 8">
    <name type="scientific">Actinosynnema pretiosum subsp. pretiosum</name>
    <dbReference type="NCBI Taxonomy" id="103721"/>
    <lineage>
        <taxon>Bacteria</taxon>
        <taxon>Bacillati</taxon>
        <taxon>Actinomycetota</taxon>
        <taxon>Actinomycetes</taxon>
        <taxon>Pseudonocardiales</taxon>
        <taxon>Pseudonocardiaceae</taxon>
        <taxon>Actinosynnema</taxon>
    </lineage>
</organism>
<comment type="similarity">
    <text evidence="1">Belongs to the bacterial solute-binding protein 3 family.</text>
</comment>
<protein>
    <submittedName>
        <fullName evidence="7">Glutamate ABC transporter substrate-binding protein</fullName>
    </submittedName>
</protein>
<keyword evidence="2" id="KW-0813">Transport</keyword>
<dbReference type="GO" id="GO:0006865">
    <property type="term" value="P:amino acid transport"/>
    <property type="evidence" value="ECO:0007669"/>
    <property type="project" value="TreeGrafter"/>
</dbReference>
<dbReference type="InterPro" id="IPR001320">
    <property type="entry name" value="Iontro_rcpt_C"/>
</dbReference>
<evidence type="ECO:0000256" key="4">
    <source>
        <dbReference type="SAM" id="SignalP"/>
    </source>
</evidence>
<evidence type="ECO:0000259" key="6">
    <source>
        <dbReference type="SMART" id="SM00079"/>
    </source>
</evidence>
<dbReference type="Gene3D" id="3.40.190.10">
    <property type="entry name" value="Periplasmic binding protein-like II"/>
    <property type="match status" value="2"/>
</dbReference>
<dbReference type="GO" id="GO:0005576">
    <property type="term" value="C:extracellular region"/>
    <property type="evidence" value="ECO:0007669"/>
    <property type="project" value="TreeGrafter"/>
</dbReference>
<accession>A0AA45LCR0</accession>
<dbReference type="EMBL" id="CP073249">
    <property type="protein sequence ID" value="QUF06895.1"/>
    <property type="molecule type" value="Genomic_DNA"/>
</dbReference>